<comment type="similarity">
    <text evidence="2">Belongs to the ASF1 family.</text>
</comment>
<dbReference type="SUPFAM" id="SSF101546">
    <property type="entry name" value="ASF1-like"/>
    <property type="match status" value="1"/>
</dbReference>
<dbReference type="Pfam" id="PF04729">
    <property type="entry name" value="ASF1_hist_chap"/>
    <property type="match status" value="1"/>
</dbReference>
<dbReference type="GO" id="GO:0005634">
    <property type="term" value="C:nucleus"/>
    <property type="evidence" value="ECO:0007669"/>
    <property type="project" value="UniProtKB-SubCell"/>
</dbReference>
<dbReference type="PANTHER" id="PTHR12040">
    <property type="entry name" value="ANTI-SILENCING PROTEIN 1"/>
    <property type="match status" value="1"/>
</dbReference>
<dbReference type="InterPro" id="IPR006818">
    <property type="entry name" value="ASF1-like"/>
</dbReference>
<evidence type="ECO:0000256" key="1">
    <source>
        <dbReference type="ARBA" id="ARBA00004123"/>
    </source>
</evidence>
<evidence type="ECO:0000256" key="5">
    <source>
        <dbReference type="ARBA" id="ARBA00023186"/>
    </source>
</evidence>
<dbReference type="Proteomes" id="UP000270296">
    <property type="component" value="Unassembled WGS sequence"/>
</dbReference>
<proteinExistence type="inferred from homology"/>
<dbReference type="GO" id="GO:0006335">
    <property type="term" value="P:DNA replication-dependent chromatin assembly"/>
    <property type="evidence" value="ECO:0007669"/>
    <property type="project" value="TreeGrafter"/>
</dbReference>
<dbReference type="AlphaFoldDB" id="A0A183IHZ9"/>
<accession>A0A183IHZ9</accession>
<keyword evidence="5" id="KW-0143">Chaperone</keyword>
<organism evidence="9">
    <name type="scientific">Soboliphyme baturini</name>
    <dbReference type="NCBI Taxonomy" id="241478"/>
    <lineage>
        <taxon>Eukaryota</taxon>
        <taxon>Metazoa</taxon>
        <taxon>Ecdysozoa</taxon>
        <taxon>Nematoda</taxon>
        <taxon>Enoplea</taxon>
        <taxon>Dorylaimia</taxon>
        <taxon>Dioctophymatida</taxon>
        <taxon>Dioctophymatoidea</taxon>
        <taxon>Soboliphymatidae</taxon>
        <taxon>Soboliphyme</taxon>
    </lineage>
</organism>
<evidence type="ECO:0000256" key="4">
    <source>
        <dbReference type="ARBA" id="ARBA00023163"/>
    </source>
</evidence>
<dbReference type="OrthoDB" id="29755at2759"/>
<comment type="subcellular location">
    <subcellularLocation>
        <location evidence="1">Nucleus</location>
    </subcellularLocation>
</comment>
<evidence type="ECO:0000313" key="8">
    <source>
        <dbReference type="Proteomes" id="UP000270296"/>
    </source>
</evidence>
<reference evidence="7 8" key="2">
    <citation type="submission" date="2018-11" db="EMBL/GenBank/DDBJ databases">
        <authorList>
            <consortium name="Pathogen Informatics"/>
        </authorList>
    </citation>
    <scope>NUCLEOTIDE SEQUENCE [LARGE SCALE GENOMIC DNA]</scope>
</reference>
<dbReference type="GO" id="GO:0000785">
    <property type="term" value="C:chromatin"/>
    <property type="evidence" value="ECO:0007669"/>
    <property type="project" value="TreeGrafter"/>
</dbReference>
<dbReference type="WBParaSite" id="SBAD_0000339801-mRNA-1">
    <property type="protein sequence ID" value="SBAD_0000339801-mRNA-1"/>
    <property type="gene ID" value="SBAD_0000339801"/>
</dbReference>
<keyword evidence="4" id="KW-0804">Transcription</keyword>
<dbReference type="Gene3D" id="2.60.40.1490">
    <property type="entry name" value="Histone chaperone ASF1-like"/>
    <property type="match status" value="1"/>
</dbReference>
<dbReference type="EMBL" id="UZAM01007643">
    <property type="protein sequence ID" value="VDP00505.1"/>
    <property type="molecule type" value="Genomic_DNA"/>
</dbReference>
<name>A0A183IHZ9_9BILA</name>
<evidence type="ECO:0000313" key="7">
    <source>
        <dbReference type="EMBL" id="VDP00505.1"/>
    </source>
</evidence>
<sequence>MSKCSVCNVTVLDNPSPFFSPFKFEITFEVYESLKEDLEWKLTYVGSAETEDYDQLLDVVLVGPVPEGRHMFVLETDPPDPSKIPPSEAVGVTVVLLSCSYRNQEFVKIGYFVSNEYTDPELKETPPEKPRFDLVFCFYNLIFIA</sequence>
<dbReference type="InterPro" id="IPR036747">
    <property type="entry name" value="ASF1-like_sf"/>
</dbReference>
<keyword evidence="6" id="KW-0539">Nucleus</keyword>
<keyword evidence="3" id="KW-0805">Transcription regulation</keyword>
<reference evidence="9" key="1">
    <citation type="submission" date="2016-06" db="UniProtKB">
        <authorList>
            <consortium name="WormBaseParasite"/>
        </authorList>
    </citation>
    <scope>IDENTIFICATION</scope>
</reference>
<dbReference type="PANTHER" id="PTHR12040:SF0">
    <property type="entry name" value="HISTONE CHAPERONE ASF1"/>
    <property type="match status" value="1"/>
</dbReference>
<protein>
    <submittedName>
        <fullName evidence="9">Histone chaperone ASF1B</fullName>
    </submittedName>
</protein>
<evidence type="ECO:0000313" key="9">
    <source>
        <dbReference type="WBParaSite" id="SBAD_0000339801-mRNA-1"/>
    </source>
</evidence>
<evidence type="ECO:0000256" key="3">
    <source>
        <dbReference type="ARBA" id="ARBA00023015"/>
    </source>
</evidence>
<dbReference type="GO" id="GO:0042393">
    <property type="term" value="F:histone binding"/>
    <property type="evidence" value="ECO:0007669"/>
    <property type="project" value="TreeGrafter"/>
</dbReference>
<gene>
    <name evidence="7" type="ORF">SBAD_LOCUS3244</name>
</gene>
<keyword evidence="8" id="KW-1185">Reference proteome</keyword>
<evidence type="ECO:0000256" key="2">
    <source>
        <dbReference type="ARBA" id="ARBA00006051"/>
    </source>
</evidence>
<evidence type="ECO:0000256" key="6">
    <source>
        <dbReference type="ARBA" id="ARBA00023242"/>
    </source>
</evidence>